<gene>
    <name evidence="2" type="ORF">NDU88_000705</name>
</gene>
<organism evidence="2 3">
    <name type="scientific">Pleurodeles waltl</name>
    <name type="common">Iberian ribbed newt</name>
    <dbReference type="NCBI Taxonomy" id="8319"/>
    <lineage>
        <taxon>Eukaryota</taxon>
        <taxon>Metazoa</taxon>
        <taxon>Chordata</taxon>
        <taxon>Craniata</taxon>
        <taxon>Vertebrata</taxon>
        <taxon>Euteleostomi</taxon>
        <taxon>Amphibia</taxon>
        <taxon>Batrachia</taxon>
        <taxon>Caudata</taxon>
        <taxon>Salamandroidea</taxon>
        <taxon>Salamandridae</taxon>
        <taxon>Pleurodelinae</taxon>
        <taxon>Pleurodeles</taxon>
    </lineage>
</organism>
<keyword evidence="3" id="KW-1185">Reference proteome</keyword>
<reference evidence="2" key="1">
    <citation type="journal article" date="2022" name="bioRxiv">
        <title>Sequencing and chromosome-scale assembly of the giantPleurodeles waltlgenome.</title>
        <authorList>
            <person name="Brown T."/>
            <person name="Elewa A."/>
            <person name="Iarovenko S."/>
            <person name="Subramanian E."/>
            <person name="Araus A.J."/>
            <person name="Petzold A."/>
            <person name="Susuki M."/>
            <person name="Suzuki K.-i.T."/>
            <person name="Hayashi T."/>
            <person name="Toyoda A."/>
            <person name="Oliveira C."/>
            <person name="Osipova E."/>
            <person name="Leigh N.D."/>
            <person name="Simon A."/>
            <person name="Yun M.H."/>
        </authorList>
    </citation>
    <scope>NUCLEOTIDE SEQUENCE</scope>
    <source>
        <strain evidence="2">20211129_DDA</strain>
        <tissue evidence="2">Liver</tissue>
    </source>
</reference>
<dbReference type="AlphaFoldDB" id="A0AAV7UQQ8"/>
<protein>
    <submittedName>
        <fullName evidence="2">Uncharacterized protein</fullName>
    </submittedName>
</protein>
<comment type="caution">
    <text evidence="2">The sequence shown here is derived from an EMBL/GenBank/DDBJ whole genome shotgun (WGS) entry which is preliminary data.</text>
</comment>
<feature type="region of interest" description="Disordered" evidence="1">
    <location>
        <begin position="38"/>
        <end position="60"/>
    </location>
</feature>
<evidence type="ECO:0000313" key="2">
    <source>
        <dbReference type="EMBL" id="KAJ1191389.1"/>
    </source>
</evidence>
<accession>A0AAV7UQQ8</accession>
<sequence length="118" mass="12827">MHVAQPVWFRGPHVGGGCLERALGEVLLCPLSPTRSRTHERCPPAGRGAEQKTKGDWAQSSEGLEFMTSANGRGSVHGEEAISVLHLATQWPQEVLAGFKFYSTGLVVMNLCPAREWA</sequence>
<dbReference type="EMBL" id="JANPWB010000004">
    <property type="protein sequence ID" value="KAJ1191389.1"/>
    <property type="molecule type" value="Genomic_DNA"/>
</dbReference>
<evidence type="ECO:0000256" key="1">
    <source>
        <dbReference type="SAM" id="MobiDB-lite"/>
    </source>
</evidence>
<proteinExistence type="predicted"/>
<name>A0AAV7UQQ8_PLEWA</name>
<dbReference type="Proteomes" id="UP001066276">
    <property type="component" value="Chromosome 2_2"/>
</dbReference>
<evidence type="ECO:0000313" key="3">
    <source>
        <dbReference type="Proteomes" id="UP001066276"/>
    </source>
</evidence>